<dbReference type="KEGG" id="tva:4751268"/>
<feature type="compositionally biased region" description="Pro residues" evidence="2">
    <location>
        <begin position="8"/>
        <end position="17"/>
    </location>
</feature>
<dbReference type="EMBL" id="DS113906">
    <property type="protein sequence ID" value="EAX93548.1"/>
    <property type="molecule type" value="Genomic_DNA"/>
</dbReference>
<dbReference type="SMR" id="A2FNH4"/>
<name>A2FNH4_TRIV3</name>
<dbReference type="RefSeq" id="XP_001306478.1">
    <property type="nucleotide sequence ID" value="XM_001306477.1"/>
</dbReference>
<dbReference type="AlphaFoldDB" id="A2FNH4"/>
<proteinExistence type="predicted"/>
<evidence type="ECO:0000313" key="4">
    <source>
        <dbReference type="Proteomes" id="UP000001542"/>
    </source>
</evidence>
<evidence type="ECO:0000313" key="3">
    <source>
        <dbReference type="EMBL" id="EAX93548.1"/>
    </source>
</evidence>
<dbReference type="VEuPathDB" id="TrichDB:TVAG_203390"/>
<reference evidence="3" key="1">
    <citation type="submission" date="2006-10" db="EMBL/GenBank/DDBJ databases">
        <authorList>
            <person name="Amadeo P."/>
            <person name="Zhao Q."/>
            <person name="Wortman J."/>
            <person name="Fraser-Liggett C."/>
            <person name="Carlton J."/>
        </authorList>
    </citation>
    <scope>NUCLEOTIDE SEQUENCE</scope>
    <source>
        <strain evidence="3">G3</strain>
    </source>
</reference>
<dbReference type="VEuPathDB" id="TrichDB:TVAGG3_0619390"/>
<accession>A2FNH4</accession>
<organism evidence="3 4">
    <name type="scientific">Trichomonas vaginalis (strain ATCC PRA-98 / G3)</name>
    <dbReference type="NCBI Taxonomy" id="412133"/>
    <lineage>
        <taxon>Eukaryota</taxon>
        <taxon>Metamonada</taxon>
        <taxon>Parabasalia</taxon>
        <taxon>Trichomonadida</taxon>
        <taxon>Trichomonadidae</taxon>
        <taxon>Trichomonas</taxon>
    </lineage>
</organism>
<feature type="region of interest" description="Disordered" evidence="2">
    <location>
        <begin position="1"/>
        <end position="20"/>
    </location>
</feature>
<dbReference type="Proteomes" id="UP000001542">
    <property type="component" value="Unassembled WGS sequence"/>
</dbReference>
<feature type="coiled-coil region" evidence="1">
    <location>
        <begin position="81"/>
        <end position="108"/>
    </location>
</feature>
<feature type="coiled-coil region" evidence="1">
    <location>
        <begin position="228"/>
        <end position="255"/>
    </location>
</feature>
<reference evidence="3" key="2">
    <citation type="journal article" date="2007" name="Science">
        <title>Draft genome sequence of the sexually transmitted pathogen Trichomonas vaginalis.</title>
        <authorList>
            <person name="Carlton J.M."/>
            <person name="Hirt R.P."/>
            <person name="Silva J.C."/>
            <person name="Delcher A.L."/>
            <person name="Schatz M."/>
            <person name="Zhao Q."/>
            <person name="Wortman J.R."/>
            <person name="Bidwell S.L."/>
            <person name="Alsmark U.C.M."/>
            <person name="Besteiro S."/>
            <person name="Sicheritz-Ponten T."/>
            <person name="Noel C.J."/>
            <person name="Dacks J.B."/>
            <person name="Foster P.G."/>
            <person name="Simillion C."/>
            <person name="Van de Peer Y."/>
            <person name="Miranda-Saavedra D."/>
            <person name="Barton G.J."/>
            <person name="Westrop G.D."/>
            <person name="Mueller S."/>
            <person name="Dessi D."/>
            <person name="Fiori P.L."/>
            <person name="Ren Q."/>
            <person name="Paulsen I."/>
            <person name="Zhang H."/>
            <person name="Bastida-Corcuera F.D."/>
            <person name="Simoes-Barbosa A."/>
            <person name="Brown M.T."/>
            <person name="Hayes R.D."/>
            <person name="Mukherjee M."/>
            <person name="Okumura C.Y."/>
            <person name="Schneider R."/>
            <person name="Smith A.J."/>
            <person name="Vanacova S."/>
            <person name="Villalvazo M."/>
            <person name="Haas B.J."/>
            <person name="Pertea M."/>
            <person name="Feldblyum T.V."/>
            <person name="Utterback T.R."/>
            <person name="Shu C.L."/>
            <person name="Osoegawa K."/>
            <person name="de Jong P.J."/>
            <person name="Hrdy I."/>
            <person name="Horvathova L."/>
            <person name="Zubacova Z."/>
            <person name="Dolezal P."/>
            <person name="Malik S.B."/>
            <person name="Logsdon J.M. Jr."/>
            <person name="Henze K."/>
            <person name="Gupta A."/>
            <person name="Wang C.C."/>
            <person name="Dunne R.L."/>
            <person name="Upcroft J.A."/>
            <person name="Upcroft P."/>
            <person name="White O."/>
            <person name="Salzberg S.L."/>
            <person name="Tang P."/>
            <person name="Chiu C.-H."/>
            <person name="Lee Y.-S."/>
            <person name="Embley T.M."/>
            <person name="Coombs G.H."/>
            <person name="Mottram J.C."/>
            <person name="Tachezy J."/>
            <person name="Fraser-Liggett C.M."/>
            <person name="Johnson P.J."/>
        </authorList>
    </citation>
    <scope>NUCLEOTIDE SEQUENCE [LARGE SCALE GENOMIC DNA]</scope>
    <source>
        <strain evidence="3">G3</strain>
    </source>
</reference>
<dbReference type="InParanoid" id="A2FNH4"/>
<keyword evidence="4" id="KW-1185">Reference proteome</keyword>
<evidence type="ECO:0000256" key="1">
    <source>
        <dbReference type="SAM" id="Coils"/>
    </source>
</evidence>
<evidence type="ECO:0000256" key="2">
    <source>
        <dbReference type="SAM" id="MobiDB-lite"/>
    </source>
</evidence>
<protein>
    <submittedName>
        <fullName evidence="3">Uncharacterized protein</fullName>
    </submittedName>
</protein>
<gene>
    <name evidence="3" type="ORF">TVAG_203390</name>
</gene>
<sequence>MIGEKLPPLSPNAPPKPSNSSDIFVIAQLRGEMMKVQQSIQRLSSDYAQLDTIIPENIAQTINQLESNCNILDTKVTSETSRDWISELNELEKNINAISSKYSKFNNKTNKNIHSQQFAKSCTTFEMELNKTNEEFLNKLERDIMNQIAQLKGEIPQETKEEEEDPLKLTAMMVEVQEKTSKERIFIEKRTDPELTARVRRHVDRVNMIEDLIKYNMNNYTPAQSQPVADIKKKNEEIEAILADVREKVNNLTNENIETQKPKDAEAKPVEEPVQTLTRDEMLKFSASINTSIQGISLESQQLAETILKQSESIVDQIDQSGKKLHTVALEAEKSLKRAEGISEHVEIISSVSIAEQPEVTEEDVKKAAKTANNKVQKVIKDVDQRLKIINDRINKVKAAAVKDQIPTVNET</sequence>
<keyword evidence="1" id="KW-0175">Coiled coil</keyword>